<sequence>MADDFTLTQFGVVTGLVLGFGVALVTYLTAADLALALALGFGLGAAFAVVLSAAQADD</sequence>
<dbReference type="GeneID" id="69118389"/>
<feature type="transmembrane region" description="Helical" evidence="1">
    <location>
        <begin position="34"/>
        <end position="54"/>
    </location>
</feature>
<keyword evidence="3" id="KW-1185">Reference proteome</keyword>
<dbReference type="RefSeq" id="WP_232570108.1">
    <property type="nucleotide sequence ID" value="NZ_CP089466.1"/>
</dbReference>
<reference evidence="2 3" key="1">
    <citation type="journal article" date="2019" name="Int. J. Syst. Evol. Microbiol.">
        <title>The Global Catalogue of Microorganisms (GCM) 10K type strain sequencing project: providing services to taxonomists for standard genome sequencing and annotation.</title>
        <authorList>
            <consortium name="The Broad Institute Genomics Platform"/>
            <consortium name="The Broad Institute Genome Sequencing Center for Infectious Disease"/>
            <person name="Wu L."/>
            <person name="Ma J."/>
        </authorList>
    </citation>
    <scope>NUCLEOTIDE SEQUENCE [LARGE SCALE GENOMIC DNA]</scope>
    <source>
        <strain evidence="2 3">CGMCC 1.12562</strain>
    </source>
</reference>
<comment type="caution">
    <text evidence="2">The sequence shown here is derived from an EMBL/GenBank/DDBJ whole genome shotgun (WGS) entry which is preliminary data.</text>
</comment>
<gene>
    <name evidence="2" type="ORF">ACFOKC_12790</name>
</gene>
<accession>A0ABD5NH69</accession>
<dbReference type="Proteomes" id="UP001595660">
    <property type="component" value="Unassembled WGS sequence"/>
</dbReference>
<evidence type="ECO:0000313" key="3">
    <source>
        <dbReference type="Proteomes" id="UP001595660"/>
    </source>
</evidence>
<evidence type="ECO:0000313" key="2">
    <source>
        <dbReference type="EMBL" id="MFC3478601.1"/>
    </source>
</evidence>
<keyword evidence="1" id="KW-0472">Membrane</keyword>
<name>A0ABD5NH69_9EURY</name>
<organism evidence="2 3">
    <name type="scientific">Halobacterium litoreum</name>
    <dbReference type="NCBI Taxonomy" id="2039234"/>
    <lineage>
        <taxon>Archaea</taxon>
        <taxon>Methanobacteriati</taxon>
        <taxon>Methanobacteriota</taxon>
        <taxon>Stenosarchaea group</taxon>
        <taxon>Halobacteria</taxon>
        <taxon>Halobacteriales</taxon>
        <taxon>Halobacteriaceae</taxon>
        <taxon>Halobacterium</taxon>
    </lineage>
</organism>
<keyword evidence="1" id="KW-0812">Transmembrane</keyword>
<protein>
    <recommendedName>
        <fullName evidence="4">Major facilitator superfamily (MFS) profile domain-containing protein</fullName>
    </recommendedName>
</protein>
<proteinExistence type="predicted"/>
<dbReference type="AlphaFoldDB" id="A0ABD5NH69"/>
<dbReference type="EMBL" id="JBHRWN010000002">
    <property type="protein sequence ID" value="MFC3478601.1"/>
    <property type="molecule type" value="Genomic_DNA"/>
</dbReference>
<keyword evidence="1" id="KW-1133">Transmembrane helix</keyword>
<feature type="transmembrane region" description="Helical" evidence="1">
    <location>
        <begin position="7"/>
        <end position="28"/>
    </location>
</feature>
<evidence type="ECO:0008006" key="4">
    <source>
        <dbReference type="Google" id="ProtNLM"/>
    </source>
</evidence>
<evidence type="ECO:0000256" key="1">
    <source>
        <dbReference type="SAM" id="Phobius"/>
    </source>
</evidence>